<dbReference type="EMBL" id="CP048649">
    <property type="protein sequence ID" value="QIB70176.1"/>
    <property type="molecule type" value="Genomic_DNA"/>
</dbReference>
<proteinExistence type="predicted"/>
<dbReference type="AlphaFoldDB" id="A0A858C156"/>
<keyword evidence="3" id="KW-1185">Reference proteome</keyword>
<organism evidence="2 3">
    <name type="scientific">Aminipila butyrica</name>
    <dbReference type="NCBI Taxonomy" id="433296"/>
    <lineage>
        <taxon>Bacteria</taxon>
        <taxon>Bacillati</taxon>
        <taxon>Bacillota</taxon>
        <taxon>Clostridia</taxon>
        <taxon>Peptostreptococcales</taxon>
        <taxon>Anaerovoracaceae</taxon>
        <taxon>Aminipila</taxon>
    </lineage>
</organism>
<evidence type="ECO:0000256" key="1">
    <source>
        <dbReference type="SAM" id="MobiDB-lite"/>
    </source>
</evidence>
<evidence type="ECO:0000313" key="2">
    <source>
        <dbReference type="EMBL" id="QIB70176.1"/>
    </source>
</evidence>
<gene>
    <name evidence="2" type="ORF">Ami103574_13130</name>
</gene>
<reference evidence="2 3" key="1">
    <citation type="submission" date="2020-02" db="EMBL/GenBank/DDBJ databases">
        <authorList>
            <person name="Kim Y.B."/>
            <person name="Roh S.W."/>
        </authorList>
    </citation>
    <scope>NUCLEOTIDE SEQUENCE [LARGE SCALE GENOMIC DNA]</scope>
    <source>
        <strain evidence="2 3">DSM 103574</strain>
    </source>
</reference>
<dbReference type="KEGG" id="abut:Ami103574_13130"/>
<name>A0A858C156_9FIRM</name>
<accession>A0A858C156</accession>
<protein>
    <submittedName>
        <fullName evidence="2">Uncharacterized protein</fullName>
    </submittedName>
</protein>
<feature type="region of interest" description="Disordered" evidence="1">
    <location>
        <begin position="31"/>
        <end position="51"/>
    </location>
</feature>
<evidence type="ECO:0000313" key="3">
    <source>
        <dbReference type="Proteomes" id="UP000466848"/>
    </source>
</evidence>
<sequence>MNINNDVDLGDMKSRDVGNLISKSLVDIGKEVANDSNPGETTDYGDLPSRALPEMGKQAFANYADKQGAE</sequence>
<dbReference type="RefSeq" id="WP_163067415.1">
    <property type="nucleotide sequence ID" value="NZ_CP048649.1"/>
</dbReference>
<dbReference type="Proteomes" id="UP000466848">
    <property type="component" value="Chromosome"/>
</dbReference>